<dbReference type="EMBL" id="LR796858">
    <property type="protein sequence ID" value="CAB4170889.1"/>
    <property type="molecule type" value="Genomic_DNA"/>
</dbReference>
<protein>
    <submittedName>
        <fullName evidence="4">Uncharacterized protein</fullName>
    </submittedName>
</protein>
<proteinExistence type="predicted"/>
<organism evidence="4">
    <name type="scientific">uncultured Caudovirales phage</name>
    <dbReference type="NCBI Taxonomy" id="2100421"/>
    <lineage>
        <taxon>Viruses</taxon>
        <taxon>Duplodnaviria</taxon>
        <taxon>Heunggongvirae</taxon>
        <taxon>Uroviricota</taxon>
        <taxon>Caudoviricetes</taxon>
        <taxon>Peduoviridae</taxon>
        <taxon>Maltschvirus</taxon>
        <taxon>Maltschvirus maltsch</taxon>
    </lineage>
</organism>
<gene>
    <name evidence="4" type="ORF">UFOVP1666_108</name>
    <name evidence="1" type="ORF">UFOVP867_63</name>
    <name evidence="2" type="ORF">UFOVP913_135</name>
    <name evidence="3" type="ORF">UFOVP993_188</name>
</gene>
<evidence type="ECO:0000313" key="3">
    <source>
        <dbReference type="EMBL" id="CAB4177135.1"/>
    </source>
</evidence>
<dbReference type="EMBL" id="LR797534">
    <property type="protein sequence ID" value="CAB4223065.1"/>
    <property type="molecule type" value="Genomic_DNA"/>
</dbReference>
<name>A0A6J5T5L1_9CAUD</name>
<evidence type="ECO:0000313" key="2">
    <source>
        <dbReference type="EMBL" id="CAB4170889.1"/>
    </source>
</evidence>
<sequence length="370" mass="42021">MKTKSVKTKETKERIANIARGTSGEPVVTEENYNLDLAIALNWYNINEDVKKMRKHLSDHLARQGKKEFVAFANKAWDVEVQAPAVLARLLDRDQYVSDKHKKYMATRLDFIKDKYQEEVIIAKATAPAVVSVDQRVADVAHKHAAEFDNEIDLFLQNKKSEFSAKNYLKVHSISGAVTKKIGDFYKNTLRELQETLKGDDADLNEGYSYLTKSELKKFLAFVEGIVSDCNQQVVSAKSNRMPRKRKERPAGILVAKLRYMKEFLELGLKSVFPTEIIGSTELWVYNTKTRRVSVYRGLDGGTLSVRGTTILNYDTTKSETKTLRKPEEFFKTTSLSKRVLSNAMKAIKTKTIIPNGRINEETILLGALK</sequence>
<accession>A0A6J5T5L1</accession>
<evidence type="ECO:0000313" key="1">
    <source>
        <dbReference type="EMBL" id="CAB4167909.1"/>
    </source>
</evidence>
<dbReference type="EMBL" id="LR796944">
    <property type="protein sequence ID" value="CAB4177135.1"/>
    <property type="molecule type" value="Genomic_DNA"/>
</dbReference>
<reference evidence="4" key="1">
    <citation type="submission" date="2020-05" db="EMBL/GenBank/DDBJ databases">
        <authorList>
            <person name="Chiriac C."/>
            <person name="Salcher M."/>
            <person name="Ghai R."/>
            <person name="Kavagutti S V."/>
        </authorList>
    </citation>
    <scope>NUCLEOTIDE SEQUENCE</scope>
</reference>
<dbReference type="EMBL" id="LR796815">
    <property type="protein sequence ID" value="CAB4167909.1"/>
    <property type="molecule type" value="Genomic_DNA"/>
</dbReference>
<evidence type="ECO:0000313" key="4">
    <source>
        <dbReference type="EMBL" id="CAB4223065.1"/>
    </source>
</evidence>